<name>A0AAD5IP15_ACENE</name>
<protein>
    <submittedName>
        <fullName evidence="2">Uncharacterized protein</fullName>
    </submittedName>
</protein>
<comment type="caution">
    <text evidence="2">The sequence shown here is derived from an EMBL/GenBank/DDBJ whole genome shotgun (WGS) entry which is preliminary data.</text>
</comment>
<dbReference type="AlphaFoldDB" id="A0AAD5IP15"/>
<feature type="region of interest" description="Disordered" evidence="1">
    <location>
        <begin position="112"/>
        <end position="136"/>
    </location>
</feature>
<dbReference type="PANTHER" id="PTHR47481:SF9">
    <property type="entry name" value="RETROTRANSPOSON GAG DOMAIN-CONTAINING PROTEIN"/>
    <property type="match status" value="1"/>
</dbReference>
<evidence type="ECO:0000256" key="1">
    <source>
        <dbReference type="SAM" id="MobiDB-lite"/>
    </source>
</evidence>
<feature type="compositionally biased region" description="Polar residues" evidence="1">
    <location>
        <begin position="119"/>
        <end position="136"/>
    </location>
</feature>
<organism evidence="2 3">
    <name type="scientific">Acer negundo</name>
    <name type="common">Box elder</name>
    <dbReference type="NCBI Taxonomy" id="4023"/>
    <lineage>
        <taxon>Eukaryota</taxon>
        <taxon>Viridiplantae</taxon>
        <taxon>Streptophyta</taxon>
        <taxon>Embryophyta</taxon>
        <taxon>Tracheophyta</taxon>
        <taxon>Spermatophyta</taxon>
        <taxon>Magnoliopsida</taxon>
        <taxon>eudicotyledons</taxon>
        <taxon>Gunneridae</taxon>
        <taxon>Pentapetalae</taxon>
        <taxon>rosids</taxon>
        <taxon>malvids</taxon>
        <taxon>Sapindales</taxon>
        <taxon>Sapindaceae</taxon>
        <taxon>Hippocastanoideae</taxon>
        <taxon>Acereae</taxon>
        <taxon>Acer</taxon>
    </lineage>
</organism>
<sequence length="136" mass="15369">MYAKPSHTHVSQLQEDLALLSQGSDSITKYMQRDKSIVDTIGLMDAYVGEIYLVIHILRGLNQEFKEITNAVRAHETPINFEELYKKLLNHEGSLKRDAARTNDTPITANFMAKPNHFNKGNHSKQGCSNNGNQNQ</sequence>
<dbReference type="EMBL" id="JAJSOW010000104">
    <property type="protein sequence ID" value="KAI9170336.1"/>
    <property type="molecule type" value="Genomic_DNA"/>
</dbReference>
<dbReference type="PANTHER" id="PTHR47481">
    <property type="match status" value="1"/>
</dbReference>
<reference evidence="2" key="1">
    <citation type="journal article" date="2022" name="Plant J.">
        <title>Strategies of tolerance reflected in two North American maple genomes.</title>
        <authorList>
            <person name="McEvoy S.L."/>
            <person name="Sezen U.U."/>
            <person name="Trouern-Trend A."/>
            <person name="McMahon S.M."/>
            <person name="Schaberg P.G."/>
            <person name="Yang J."/>
            <person name="Wegrzyn J.L."/>
            <person name="Swenson N.G."/>
        </authorList>
    </citation>
    <scope>NUCLEOTIDE SEQUENCE</scope>
    <source>
        <strain evidence="2">91603</strain>
    </source>
</reference>
<evidence type="ECO:0000313" key="3">
    <source>
        <dbReference type="Proteomes" id="UP001064489"/>
    </source>
</evidence>
<gene>
    <name evidence="2" type="ORF">LWI28_026493</name>
</gene>
<proteinExistence type="predicted"/>
<dbReference type="Proteomes" id="UP001064489">
    <property type="component" value="Chromosome 7"/>
</dbReference>
<reference evidence="2" key="2">
    <citation type="submission" date="2023-02" db="EMBL/GenBank/DDBJ databases">
        <authorList>
            <person name="Swenson N.G."/>
            <person name="Wegrzyn J.L."/>
            <person name="Mcevoy S.L."/>
        </authorList>
    </citation>
    <scope>NUCLEOTIDE SEQUENCE</scope>
    <source>
        <strain evidence="2">91603</strain>
        <tissue evidence="2">Leaf</tissue>
    </source>
</reference>
<keyword evidence="3" id="KW-1185">Reference proteome</keyword>
<dbReference type="Pfam" id="PF14223">
    <property type="entry name" value="Retrotran_gag_2"/>
    <property type="match status" value="1"/>
</dbReference>
<evidence type="ECO:0000313" key="2">
    <source>
        <dbReference type="EMBL" id="KAI9170336.1"/>
    </source>
</evidence>
<accession>A0AAD5IP15</accession>